<dbReference type="Proteomes" id="UP000198660">
    <property type="component" value="Unassembled WGS sequence"/>
</dbReference>
<dbReference type="Pfam" id="PF09963">
    <property type="entry name" value="DUF2197"/>
    <property type="match status" value="1"/>
</dbReference>
<reference evidence="2" key="1">
    <citation type="submission" date="2016-10" db="EMBL/GenBank/DDBJ databases">
        <authorList>
            <person name="Varghese N."/>
            <person name="Submissions S."/>
        </authorList>
    </citation>
    <scope>NUCLEOTIDE SEQUENCE [LARGE SCALE GENOMIC DNA]</scope>
    <source>
        <strain evidence="2">DSM 45789</strain>
    </source>
</reference>
<gene>
    <name evidence="1" type="ORF">SAMN05444972_1037</name>
</gene>
<name>A0A1I6QAT3_9BACL</name>
<keyword evidence="2" id="KW-1185">Reference proteome</keyword>
<proteinExistence type="predicted"/>
<protein>
    <recommendedName>
        <fullName evidence="3">DUF2197 domain-containing protein</fullName>
    </recommendedName>
</protein>
<organism evidence="1 2">
    <name type="scientific">Marininema halotolerans</name>
    <dbReference type="NCBI Taxonomy" id="1155944"/>
    <lineage>
        <taxon>Bacteria</taxon>
        <taxon>Bacillati</taxon>
        <taxon>Bacillota</taxon>
        <taxon>Bacilli</taxon>
        <taxon>Bacillales</taxon>
        <taxon>Thermoactinomycetaceae</taxon>
        <taxon>Marininema</taxon>
    </lineage>
</organism>
<evidence type="ECO:0000313" key="1">
    <source>
        <dbReference type="EMBL" id="SFS49534.1"/>
    </source>
</evidence>
<dbReference type="OrthoDB" id="2989868at2"/>
<dbReference type="InterPro" id="IPR019241">
    <property type="entry name" value="DUF2197"/>
</dbReference>
<evidence type="ECO:0000313" key="2">
    <source>
        <dbReference type="Proteomes" id="UP000198660"/>
    </source>
</evidence>
<evidence type="ECO:0008006" key="3">
    <source>
        <dbReference type="Google" id="ProtNLM"/>
    </source>
</evidence>
<sequence length="59" mass="6729">MIIPCILCEQTFAPTPIQAKKIRKHPHRIFLCPTCHERIGKKAEASPHPIQIKPTLPHL</sequence>
<dbReference type="AlphaFoldDB" id="A0A1I6QAT3"/>
<dbReference type="EMBL" id="FPAA01000003">
    <property type="protein sequence ID" value="SFS49534.1"/>
    <property type="molecule type" value="Genomic_DNA"/>
</dbReference>
<accession>A0A1I6QAT3</accession>
<dbReference type="RefSeq" id="WP_091834513.1">
    <property type="nucleotide sequence ID" value="NZ_FPAA01000003.1"/>
</dbReference>